<evidence type="ECO:0000256" key="3">
    <source>
        <dbReference type="SAM" id="MobiDB-lite"/>
    </source>
</evidence>
<dbReference type="PANTHER" id="PTHR44845">
    <property type="entry name" value="CARRIER DOMAIN-CONTAINING PROTEIN"/>
    <property type="match status" value="1"/>
</dbReference>
<organism evidence="5 6">
    <name type="scientific">Magnaporthiopsis poae (strain ATCC 64411 / 73-15)</name>
    <name type="common">Kentucky bluegrass fungus</name>
    <name type="synonym">Magnaporthe poae</name>
    <dbReference type="NCBI Taxonomy" id="644358"/>
    <lineage>
        <taxon>Eukaryota</taxon>
        <taxon>Fungi</taxon>
        <taxon>Dikarya</taxon>
        <taxon>Ascomycota</taxon>
        <taxon>Pezizomycotina</taxon>
        <taxon>Sordariomycetes</taxon>
        <taxon>Sordariomycetidae</taxon>
        <taxon>Magnaporthales</taxon>
        <taxon>Magnaporthaceae</taxon>
        <taxon>Magnaporthiopsis</taxon>
    </lineage>
</organism>
<dbReference type="InterPro" id="IPR045851">
    <property type="entry name" value="AMP-bd_C_sf"/>
</dbReference>
<keyword evidence="6" id="KW-1185">Reference proteome</keyword>
<dbReference type="STRING" id="644358.A0A0C4DU21"/>
<dbReference type="EnsemblFungi" id="MAPG_03455T0">
    <property type="protein sequence ID" value="MAPG_03455T0"/>
    <property type="gene ID" value="MAPG_03455"/>
</dbReference>
<evidence type="ECO:0000313" key="5">
    <source>
        <dbReference type="EnsemblFungi" id="MAPG_03455T0"/>
    </source>
</evidence>
<evidence type="ECO:0000256" key="2">
    <source>
        <dbReference type="ARBA" id="ARBA00022553"/>
    </source>
</evidence>
<feature type="compositionally biased region" description="Basic residues" evidence="3">
    <location>
        <begin position="244"/>
        <end position="258"/>
    </location>
</feature>
<feature type="region of interest" description="Disordered" evidence="3">
    <location>
        <begin position="145"/>
        <end position="170"/>
    </location>
</feature>
<dbReference type="EMBL" id="GL876967">
    <property type="protein sequence ID" value="KLU84412.1"/>
    <property type="molecule type" value="Genomic_DNA"/>
</dbReference>
<dbReference type="Gene3D" id="3.30.300.30">
    <property type="match status" value="1"/>
</dbReference>
<name>A0A0C4DU21_MAGP6</name>
<dbReference type="EMBL" id="ADBL01000824">
    <property type="status" value="NOT_ANNOTATED_CDS"/>
    <property type="molecule type" value="Genomic_DNA"/>
</dbReference>
<dbReference type="AlphaFoldDB" id="A0A0C4DU21"/>
<reference evidence="5" key="4">
    <citation type="journal article" date="2015" name="G3 (Bethesda)">
        <title>Genome sequences of three phytopathogenic species of the Magnaporthaceae family of fungi.</title>
        <authorList>
            <person name="Okagaki L.H."/>
            <person name="Nunes C.C."/>
            <person name="Sailsbery J."/>
            <person name="Clay B."/>
            <person name="Brown D."/>
            <person name="John T."/>
            <person name="Oh Y."/>
            <person name="Young N."/>
            <person name="Fitzgerald M."/>
            <person name="Haas B.J."/>
            <person name="Zeng Q."/>
            <person name="Young S."/>
            <person name="Adiconis X."/>
            <person name="Fan L."/>
            <person name="Levin J.Z."/>
            <person name="Mitchell T.K."/>
            <person name="Okubara P.A."/>
            <person name="Farman M.L."/>
            <person name="Kohn L.M."/>
            <person name="Birren B."/>
            <person name="Ma L.-J."/>
            <person name="Dean R.A."/>
        </authorList>
    </citation>
    <scope>NUCLEOTIDE SEQUENCE</scope>
    <source>
        <strain evidence="5">ATCC 64411 / 73-15</strain>
    </source>
</reference>
<feature type="compositionally biased region" description="Polar residues" evidence="3">
    <location>
        <begin position="226"/>
        <end position="236"/>
    </location>
</feature>
<evidence type="ECO:0000256" key="1">
    <source>
        <dbReference type="ARBA" id="ARBA00022450"/>
    </source>
</evidence>
<evidence type="ECO:0000313" key="4">
    <source>
        <dbReference type="EMBL" id="KLU84412.1"/>
    </source>
</evidence>
<dbReference type="Gene3D" id="2.30.38.10">
    <property type="entry name" value="Luciferase, Domain 3"/>
    <property type="match status" value="1"/>
</dbReference>
<keyword evidence="1" id="KW-0596">Phosphopantetheine</keyword>
<dbReference type="eggNOG" id="KOG1178">
    <property type="taxonomic scope" value="Eukaryota"/>
</dbReference>
<reference evidence="4" key="3">
    <citation type="submission" date="2011-03" db="EMBL/GenBank/DDBJ databases">
        <title>Annotation of Magnaporthe poae ATCC 64411.</title>
        <authorList>
            <person name="Ma L.-J."/>
            <person name="Dead R."/>
            <person name="Young S.K."/>
            <person name="Zeng Q."/>
            <person name="Gargeya S."/>
            <person name="Fitzgerald M."/>
            <person name="Haas B."/>
            <person name="Abouelleil A."/>
            <person name="Alvarado L."/>
            <person name="Arachchi H.M."/>
            <person name="Berlin A."/>
            <person name="Brown A."/>
            <person name="Chapman S.B."/>
            <person name="Chen Z."/>
            <person name="Dunbar C."/>
            <person name="Freedman E."/>
            <person name="Gearin G."/>
            <person name="Gellesch M."/>
            <person name="Goldberg J."/>
            <person name="Griggs A."/>
            <person name="Gujja S."/>
            <person name="Heiman D."/>
            <person name="Howarth C."/>
            <person name="Larson L."/>
            <person name="Lui A."/>
            <person name="MacDonald P.J.P."/>
            <person name="Mehta T."/>
            <person name="Montmayeur A."/>
            <person name="Murphy C."/>
            <person name="Neiman D."/>
            <person name="Pearson M."/>
            <person name="Priest M."/>
            <person name="Roberts A."/>
            <person name="Saif S."/>
            <person name="Shea T."/>
            <person name="Shenoy N."/>
            <person name="Sisk P."/>
            <person name="Stolte C."/>
            <person name="Sykes S."/>
            <person name="Yandava C."/>
            <person name="Wortman J."/>
            <person name="Nusbaum C."/>
            <person name="Birren B."/>
        </authorList>
    </citation>
    <scope>NUCLEOTIDE SEQUENCE</scope>
    <source>
        <strain evidence="4">ATCC 64411</strain>
    </source>
</reference>
<dbReference type="OrthoDB" id="416786at2759"/>
<dbReference type="PANTHER" id="PTHR44845:SF6">
    <property type="entry name" value="BETA-ALANINE-ACTIVATING ENZYME"/>
    <property type="match status" value="1"/>
</dbReference>
<protein>
    <recommendedName>
        <fullName evidence="7">AMP-dependent synthetase/ligase domain-containing protein</fullName>
    </recommendedName>
</protein>
<dbReference type="VEuPathDB" id="FungiDB:MAPG_03455"/>
<accession>A0A0C4DU21</accession>
<evidence type="ECO:0000313" key="6">
    <source>
        <dbReference type="Proteomes" id="UP000011715"/>
    </source>
</evidence>
<sequence>MLFFRKEDLDELHISSGAYVVDRRQQLVPPGVIGELVVTGDDLARRNTGSDPDRGGLVEIDIVADNTSIKAYRIGDRAPYRRIDGELGPFGRWIQQIKTGGHHIESVEVEDAILKQDVVAEAAVVIQGDKTVAIVAIKATRTPLQTTTTPAGRRRTSGRPHTAISSWSRTRPSETMLHGTSMYDGGRVDRAEMQEWLDKTVQAMLDVAAPGSGMILFSSPERVSFSRGTGISSSPAQPLGSSRTRSRRRRPGRPHLHARRYDGRRWPRGLRPKLAVIN</sequence>
<dbReference type="SUPFAM" id="SSF56801">
    <property type="entry name" value="Acetyl-CoA synthetase-like"/>
    <property type="match status" value="1"/>
</dbReference>
<reference evidence="6" key="2">
    <citation type="submission" date="2010-05" db="EMBL/GenBank/DDBJ databases">
        <title>The genome sequence of Magnaporthe poae strain ATCC 64411.</title>
        <authorList>
            <person name="Ma L.-J."/>
            <person name="Dead R."/>
            <person name="Young S."/>
            <person name="Zeng Q."/>
            <person name="Koehrsen M."/>
            <person name="Alvarado L."/>
            <person name="Berlin A."/>
            <person name="Chapman S.B."/>
            <person name="Chen Z."/>
            <person name="Freedman E."/>
            <person name="Gellesch M."/>
            <person name="Goldberg J."/>
            <person name="Griggs A."/>
            <person name="Gujja S."/>
            <person name="Heilman E.R."/>
            <person name="Heiman D."/>
            <person name="Hepburn T."/>
            <person name="Howarth C."/>
            <person name="Jen D."/>
            <person name="Larson L."/>
            <person name="Mehta T."/>
            <person name="Neiman D."/>
            <person name="Pearson M."/>
            <person name="Roberts A."/>
            <person name="Saif S."/>
            <person name="Shea T."/>
            <person name="Shenoy N."/>
            <person name="Sisk P."/>
            <person name="Stolte C."/>
            <person name="Sykes S."/>
            <person name="Walk T."/>
            <person name="White J."/>
            <person name="Yandava C."/>
            <person name="Haas B."/>
            <person name="Nusbaum C."/>
            <person name="Birren B."/>
        </authorList>
    </citation>
    <scope>NUCLEOTIDE SEQUENCE [LARGE SCALE GENOMIC DNA]</scope>
    <source>
        <strain evidence="6">ATCC 64411 / 73-15</strain>
    </source>
</reference>
<reference evidence="4" key="1">
    <citation type="submission" date="2010-05" db="EMBL/GenBank/DDBJ databases">
        <title>The Genome Sequence of Magnaporthe poae strain ATCC 64411.</title>
        <authorList>
            <consortium name="The Broad Institute Genome Sequencing Platform"/>
            <consortium name="Broad Institute Genome Sequencing Center for Infectious Disease"/>
            <person name="Ma L.-J."/>
            <person name="Dead R."/>
            <person name="Young S."/>
            <person name="Zeng Q."/>
            <person name="Koehrsen M."/>
            <person name="Alvarado L."/>
            <person name="Berlin A."/>
            <person name="Chapman S.B."/>
            <person name="Chen Z."/>
            <person name="Freedman E."/>
            <person name="Gellesch M."/>
            <person name="Goldberg J."/>
            <person name="Griggs A."/>
            <person name="Gujja S."/>
            <person name="Heilman E.R."/>
            <person name="Heiman D."/>
            <person name="Hepburn T."/>
            <person name="Howarth C."/>
            <person name="Jen D."/>
            <person name="Larson L."/>
            <person name="Mehta T."/>
            <person name="Neiman D."/>
            <person name="Pearson M."/>
            <person name="Roberts A."/>
            <person name="Saif S."/>
            <person name="Shea T."/>
            <person name="Shenoy N."/>
            <person name="Sisk P."/>
            <person name="Stolte C."/>
            <person name="Sykes S."/>
            <person name="Walk T."/>
            <person name="White J."/>
            <person name="Yandava C."/>
            <person name="Haas B."/>
            <person name="Nusbaum C."/>
            <person name="Birren B."/>
        </authorList>
    </citation>
    <scope>NUCLEOTIDE SEQUENCE</scope>
    <source>
        <strain evidence="4">ATCC 64411</strain>
    </source>
</reference>
<proteinExistence type="predicted"/>
<evidence type="ECO:0008006" key="7">
    <source>
        <dbReference type="Google" id="ProtNLM"/>
    </source>
</evidence>
<dbReference type="Proteomes" id="UP000011715">
    <property type="component" value="Unassembled WGS sequence"/>
</dbReference>
<feature type="region of interest" description="Disordered" evidence="3">
    <location>
        <begin position="224"/>
        <end position="264"/>
    </location>
</feature>
<keyword evidence="2" id="KW-0597">Phosphoprotein</keyword>
<gene>
    <name evidence="4" type="ORF">MAPG_03455</name>
</gene>
<reference evidence="5" key="5">
    <citation type="submission" date="2015-06" db="UniProtKB">
        <authorList>
            <consortium name="EnsemblFungi"/>
        </authorList>
    </citation>
    <scope>IDENTIFICATION</scope>
    <source>
        <strain evidence="5">ATCC 64411</strain>
    </source>
</reference>